<keyword evidence="3" id="KW-1185">Reference proteome</keyword>
<dbReference type="GO" id="GO:0016301">
    <property type="term" value="F:kinase activity"/>
    <property type="evidence" value="ECO:0007669"/>
    <property type="project" value="UniProtKB-KW"/>
</dbReference>
<dbReference type="RefSeq" id="WP_307349881.1">
    <property type="nucleotide sequence ID" value="NZ_JAUSVS010000005.1"/>
</dbReference>
<protein>
    <submittedName>
        <fullName evidence="2">Diacylglycerol kinase family enzyme</fullName>
    </submittedName>
</protein>
<name>A0ABU0ISA6_9CAUL</name>
<sequence>MSGGVQTSSLRPSCLVRRVEAVVNTASGSTGPTSPEELSVILESFGLEHRIHSPEGDLETCIAQALGRKPDLLVILAGDGTARAAAAMAGPDGPLLAALPGGTMNMLPRALYGQRTWQDALIDALRQGAVHEVSGGEIDGHPFYCAAMLGAPALLGRAREAVRHGQMRQALKRAKVAVGAAFLGRLRYALEGGMPRKVEALSIICPLISRVLDEQEPALEIAALNPKNAADLIALGLHAALGDWRADRNVRTDLARRVRVWAKGAIPAILDGETVHVGSVAEVRFIPLAFRALVPVDEPVCAPGDLRVTVPTPRTVPESTLPV</sequence>
<dbReference type="InterPro" id="IPR016064">
    <property type="entry name" value="NAD/diacylglycerol_kinase_sf"/>
</dbReference>
<proteinExistence type="predicted"/>
<accession>A0ABU0ISA6</accession>
<dbReference type="Gene3D" id="2.60.200.40">
    <property type="match status" value="1"/>
</dbReference>
<evidence type="ECO:0000313" key="3">
    <source>
        <dbReference type="Proteomes" id="UP001228905"/>
    </source>
</evidence>
<keyword evidence="2" id="KW-0808">Transferase</keyword>
<feature type="domain" description="DAGKc" evidence="1">
    <location>
        <begin position="21"/>
        <end position="136"/>
    </location>
</feature>
<keyword evidence="2" id="KW-0418">Kinase</keyword>
<reference evidence="2 3" key="1">
    <citation type="submission" date="2023-07" db="EMBL/GenBank/DDBJ databases">
        <title>Genomic Encyclopedia of Type Strains, Phase IV (KMG-IV): sequencing the most valuable type-strain genomes for metagenomic binning, comparative biology and taxonomic classification.</title>
        <authorList>
            <person name="Goeker M."/>
        </authorList>
    </citation>
    <scope>NUCLEOTIDE SEQUENCE [LARGE SCALE GENOMIC DNA]</scope>
    <source>
        <strain evidence="2 3">DSM 18695</strain>
    </source>
</reference>
<evidence type="ECO:0000313" key="2">
    <source>
        <dbReference type="EMBL" id="MDQ0464890.1"/>
    </source>
</evidence>
<dbReference type="SUPFAM" id="SSF111331">
    <property type="entry name" value="NAD kinase/diacylglycerol kinase-like"/>
    <property type="match status" value="1"/>
</dbReference>
<gene>
    <name evidence="2" type="ORF">QO010_002674</name>
</gene>
<comment type="caution">
    <text evidence="2">The sequence shown here is derived from an EMBL/GenBank/DDBJ whole genome shotgun (WGS) entry which is preliminary data.</text>
</comment>
<dbReference type="EMBL" id="JAUSVS010000005">
    <property type="protein sequence ID" value="MDQ0464890.1"/>
    <property type="molecule type" value="Genomic_DNA"/>
</dbReference>
<dbReference type="InterPro" id="IPR017438">
    <property type="entry name" value="ATP-NAD_kinase_N"/>
</dbReference>
<dbReference type="Pfam" id="PF00781">
    <property type="entry name" value="DAGK_cat"/>
    <property type="match status" value="1"/>
</dbReference>
<dbReference type="InterPro" id="IPR001206">
    <property type="entry name" value="Diacylglycerol_kinase_cat_dom"/>
</dbReference>
<dbReference type="Proteomes" id="UP001228905">
    <property type="component" value="Unassembled WGS sequence"/>
</dbReference>
<evidence type="ECO:0000259" key="1">
    <source>
        <dbReference type="Pfam" id="PF00781"/>
    </source>
</evidence>
<dbReference type="Gene3D" id="3.40.50.10330">
    <property type="entry name" value="Probable inorganic polyphosphate/atp-NAD kinase, domain 1"/>
    <property type="match status" value="1"/>
</dbReference>
<organism evidence="2 3">
    <name type="scientific">Caulobacter ginsengisoli</name>
    <dbReference type="NCBI Taxonomy" id="400775"/>
    <lineage>
        <taxon>Bacteria</taxon>
        <taxon>Pseudomonadati</taxon>
        <taxon>Pseudomonadota</taxon>
        <taxon>Alphaproteobacteria</taxon>
        <taxon>Caulobacterales</taxon>
        <taxon>Caulobacteraceae</taxon>
        <taxon>Caulobacter</taxon>
    </lineage>
</organism>